<dbReference type="HOGENOM" id="CLU_1145901_0_0_0"/>
<dbReference type="EMBL" id="CP007128">
    <property type="protein sequence ID" value="AHG88034.1"/>
    <property type="molecule type" value="Genomic_DNA"/>
</dbReference>
<sequence length="242" mass="27247">MLALLPLLAGLTGCGPHAHVPPVPSPQTIGADTGRVARLARALAPVLYLQHDEWFPLSRAVAVVHPSRRVIAYHLLWKDDVFGAWIPRTVPTDEEIVWVGYDTTGAPTEVWTYWHGTILHTAWPKRQVAIDVQWGKHGSLPHGMLLGGLPRYQSLNSFYVIQSLLMPDFWLGNLTRKGPLCFCHGYRRYRDFDHTELLADHLSAVVVAEDPKPVLRAVFGQPYSEKPAWPWKNDLSKVKEIS</sequence>
<organism evidence="1 2">
    <name type="scientific">Gemmatirosa kalamazoonensis</name>
    <dbReference type="NCBI Taxonomy" id="861299"/>
    <lineage>
        <taxon>Bacteria</taxon>
        <taxon>Pseudomonadati</taxon>
        <taxon>Gemmatimonadota</taxon>
        <taxon>Gemmatimonadia</taxon>
        <taxon>Gemmatimonadales</taxon>
        <taxon>Gemmatimonadaceae</taxon>
        <taxon>Gemmatirosa</taxon>
    </lineage>
</organism>
<gene>
    <name evidence="1" type="ORF">J421_0497</name>
</gene>
<keyword evidence="2" id="KW-1185">Reference proteome</keyword>
<dbReference type="AlphaFoldDB" id="W0RA88"/>
<proteinExistence type="predicted"/>
<dbReference type="KEGG" id="gba:J421_0497"/>
<protein>
    <submittedName>
        <fullName evidence="1">Uncharacterized protein</fullName>
    </submittedName>
</protein>
<dbReference type="eggNOG" id="ENOG5033NRI">
    <property type="taxonomic scope" value="Bacteria"/>
</dbReference>
<name>W0RA88_9BACT</name>
<dbReference type="Proteomes" id="UP000019151">
    <property type="component" value="Chromosome"/>
</dbReference>
<dbReference type="InParanoid" id="W0RA88"/>
<evidence type="ECO:0000313" key="1">
    <source>
        <dbReference type="EMBL" id="AHG88034.1"/>
    </source>
</evidence>
<evidence type="ECO:0000313" key="2">
    <source>
        <dbReference type="Proteomes" id="UP000019151"/>
    </source>
</evidence>
<accession>W0RA88</accession>
<reference evidence="1 2" key="1">
    <citation type="journal article" date="2014" name="Genome Announc.">
        <title>Genome Sequence and Methylome of Soil Bacterium Gemmatirosa kalamazoonensis KBS708T, a Member of the Rarely Cultivated Gemmatimonadetes Phylum.</title>
        <authorList>
            <person name="Debruyn J.M."/>
            <person name="Radosevich M."/>
            <person name="Wommack K.E."/>
            <person name="Polson S.W."/>
            <person name="Hauser L.J."/>
            <person name="Fawaz M.N."/>
            <person name="Korlach J."/>
            <person name="Tsai Y.C."/>
        </authorList>
    </citation>
    <scope>NUCLEOTIDE SEQUENCE [LARGE SCALE GENOMIC DNA]</scope>
    <source>
        <strain evidence="1 2">KBS708</strain>
    </source>
</reference>